<dbReference type="Proteomes" id="UP001189429">
    <property type="component" value="Unassembled WGS sequence"/>
</dbReference>
<evidence type="ECO:0000313" key="3">
    <source>
        <dbReference type="EMBL" id="CAK0794703.1"/>
    </source>
</evidence>
<sequence length="169" mass="18589">VVDKEYRARVTDFGLAKKLNESRDAKTMCGSYGYAAPEIMMNLGKYTYAVDLYSYGVLLYMLASGGDPNPKSPTQRMPPMKHSGLRRKLEELARRTAQGQPPRGWWAVCGTIADLLDRLTADEPRKRPSASELKQDPFFAEALGRTVEGLLQEGPFEPAPLPGAAAAEP</sequence>
<evidence type="ECO:0000313" key="4">
    <source>
        <dbReference type="Proteomes" id="UP001189429"/>
    </source>
</evidence>
<gene>
    <name evidence="3" type="ORF">PCOR1329_LOCUS4610</name>
</gene>
<dbReference type="Gene3D" id="1.10.510.10">
    <property type="entry name" value="Transferase(Phosphotransferase) domain 1"/>
    <property type="match status" value="1"/>
</dbReference>
<name>A0ABN9PVN7_9DINO</name>
<dbReference type="SUPFAM" id="SSF56112">
    <property type="entry name" value="Protein kinase-like (PK-like)"/>
    <property type="match status" value="1"/>
</dbReference>
<protein>
    <recommendedName>
        <fullName evidence="2">Protein kinase domain-containing protein</fullName>
    </recommendedName>
</protein>
<evidence type="ECO:0000259" key="2">
    <source>
        <dbReference type="PROSITE" id="PS50011"/>
    </source>
</evidence>
<dbReference type="InterPro" id="IPR000719">
    <property type="entry name" value="Prot_kinase_dom"/>
</dbReference>
<reference evidence="3" key="1">
    <citation type="submission" date="2023-10" db="EMBL/GenBank/DDBJ databases">
        <authorList>
            <person name="Chen Y."/>
            <person name="Shah S."/>
            <person name="Dougan E. K."/>
            <person name="Thang M."/>
            <person name="Chan C."/>
        </authorList>
    </citation>
    <scope>NUCLEOTIDE SEQUENCE [LARGE SCALE GENOMIC DNA]</scope>
</reference>
<feature type="region of interest" description="Disordered" evidence="1">
    <location>
        <begin position="149"/>
        <end position="169"/>
    </location>
</feature>
<evidence type="ECO:0000256" key="1">
    <source>
        <dbReference type="SAM" id="MobiDB-lite"/>
    </source>
</evidence>
<dbReference type="PROSITE" id="PS50011">
    <property type="entry name" value="PROTEIN_KINASE_DOM"/>
    <property type="match status" value="1"/>
</dbReference>
<dbReference type="PANTHER" id="PTHR24361:SF678">
    <property type="entry name" value="SPORULATION-SPECIFIC PROTEIN 1"/>
    <property type="match status" value="1"/>
</dbReference>
<keyword evidence="4" id="KW-1185">Reference proteome</keyword>
<dbReference type="SMART" id="SM00220">
    <property type="entry name" value="S_TKc"/>
    <property type="match status" value="1"/>
</dbReference>
<dbReference type="Pfam" id="PF00069">
    <property type="entry name" value="Pkinase"/>
    <property type="match status" value="1"/>
</dbReference>
<feature type="non-terminal residue" evidence="3">
    <location>
        <position position="1"/>
    </location>
</feature>
<comment type="caution">
    <text evidence="3">The sequence shown here is derived from an EMBL/GenBank/DDBJ whole genome shotgun (WGS) entry which is preliminary data.</text>
</comment>
<dbReference type="InterPro" id="IPR011009">
    <property type="entry name" value="Kinase-like_dom_sf"/>
</dbReference>
<organism evidence="3 4">
    <name type="scientific">Prorocentrum cordatum</name>
    <dbReference type="NCBI Taxonomy" id="2364126"/>
    <lineage>
        <taxon>Eukaryota</taxon>
        <taxon>Sar</taxon>
        <taxon>Alveolata</taxon>
        <taxon>Dinophyceae</taxon>
        <taxon>Prorocentrales</taxon>
        <taxon>Prorocentraceae</taxon>
        <taxon>Prorocentrum</taxon>
    </lineage>
</organism>
<feature type="domain" description="Protein kinase" evidence="2">
    <location>
        <begin position="1"/>
        <end position="139"/>
    </location>
</feature>
<dbReference type="PANTHER" id="PTHR24361">
    <property type="entry name" value="MITOGEN-ACTIVATED KINASE KINASE KINASE"/>
    <property type="match status" value="1"/>
</dbReference>
<proteinExistence type="predicted"/>
<dbReference type="InterPro" id="IPR053235">
    <property type="entry name" value="Ser_Thr_kinase"/>
</dbReference>
<accession>A0ABN9PVN7</accession>
<dbReference type="EMBL" id="CAUYUJ010001194">
    <property type="protein sequence ID" value="CAK0794703.1"/>
    <property type="molecule type" value="Genomic_DNA"/>
</dbReference>